<dbReference type="Gene3D" id="3.30.450.40">
    <property type="match status" value="1"/>
</dbReference>
<organism evidence="2 3">
    <name type="scientific">Cryptosporangium phraense</name>
    <dbReference type="NCBI Taxonomy" id="2593070"/>
    <lineage>
        <taxon>Bacteria</taxon>
        <taxon>Bacillati</taxon>
        <taxon>Actinomycetota</taxon>
        <taxon>Actinomycetes</taxon>
        <taxon>Cryptosporangiales</taxon>
        <taxon>Cryptosporangiaceae</taxon>
        <taxon>Cryptosporangium</taxon>
    </lineage>
</organism>
<dbReference type="OrthoDB" id="9151676at2"/>
<dbReference type="PANTHER" id="PTHR43102:SF2">
    <property type="entry name" value="GAF DOMAIN-CONTAINING PROTEIN"/>
    <property type="match status" value="1"/>
</dbReference>
<dbReference type="InterPro" id="IPR003018">
    <property type="entry name" value="GAF"/>
</dbReference>
<evidence type="ECO:0000313" key="2">
    <source>
        <dbReference type="EMBL" id="TQS40224.1"/>
    </source>
</evidence>
<dbReference type="AlphaFoldDB" id="A0A545AFV8"/>
<evidence type="ECO:0000259" key="1">
    <source>
        <dbReference type="SMART" id="SM00065"/>
    </source>
</evidence>
<dbReference type="RefSeq" id="WP_142709379.1">
    <property type="nucleotide sequence ID" value="NZ_VIRS01000045.1"/>
</dbReference>
<feature type="domain" description="GAF" evidence="1">
    <location>
        <begin position="34"/>
        <end position="170"/>
    </location>
</feature>
<dbReference type="InterPro" id="IPR029016">
    <property type="entry name" value="GAF-like_dom_sf"/>
</dbReference>
<evidence type="ECO:0000313" key="3">
    <source>
        <dbReference type="Proteomes" id="UP000317982"/>
    </source>
</evidence>
<dbReference type="SUPFAM" id="SSF55781">
    <property type="entry name" value="GAF domain-like"/>
    <property type="match status" value="1"/>
</dbReference>
<proteinExistence type="predicted"/>
<dbReference type="EMBL" id="VIRS01000045">
    <property type="protein sequence ID" value="TQS40224.1"/>
    <property type="molecule type" value="Genomic_DNA"/>
</dbReference>
<comment type="caution">
    <text evidence="2">The sequence shown here is derived from an EMBL/GenBank/DDBJ whole genome shotgun (WGS) entry which is preliminary data.</text>
</comment>
<dbReference type="SMART" id="SM00065">
    <property type="entry name" value="GAF"/>
    <property type="match status" value="1"/>
</dbReference>
<dbReference type="InParanoid" id="A0A545AFV8"/>
<dbReference type="Pfam" id="PF01590">
    <property type="entry name" value="GAF"/>
    <property type="match status" value="1"/>
</dbReference>
<dbReference type="PANTHER" id="PTHR43102">
    <property type="entry name" value="SLR1143 PROTEIN"/>
    <property type="match status" value="1"/>
</dbReference>
<accession>A0A545AFV8</accession>
<protein>
    <submittedName>
        <fullName evidence="2">GAF domain-containing protein</fullName>
    </submittedName>
</protein>
<gene>
    <name evidence="2" type="ORF">FL583_35990</name>
</gene>
<name>A0A545AFV8_9ACTN</name>
<keyword evidence="3" id="KW-1185">Reference proteome</keyword>
<sequence>MKQLTEADRDALAAFDRLQAVANYDLTDPALIAELDVIAARTAEKLGQPVALTNLMLDSAAMVRGSYGVSQYGDAVNVPIEWSFCVRTVQTGELKVIPDLTLDPEEHDNPFVVHQGVRSYAGAPLSTPDGQVIGTHCVFGMRPREFSEAELATLTEAAGQIVTTLERYRRN</sequence>
<dbReference type="Proteomes" id="UP000317982">
    <property type="component" value="Unassembled WGS sequence"/>
</dbReference>
<reference evidence="2 3" key="1">
    <citation type="submission" date="2019-07" db="EMBL/GenBank/DDBJ databases">
        <title>Cryptosporangium phraense sp. nov., isolated from plant litter.</title>
        <authorList>
            <person name="Suriyachadkun C."/>
        </authorList>
    </citation>
    <scope>NUCLEOTIDE SEQUENCE [LARGE SCALE GENOMIC DNA]</scope>
    <source>
        <strain evidence="2 3">A-T 5661</strain>
    </source>
</reference>